<dbReference type="CDD" id="cd10970">
    <property type="entry name" value="CE4_DAC_u1_6s"/>
    <property type="match status" value="1"/>
</dbReference>
<gene>
    <name evidence="5" type="ORF">HAPAU_35930</name>
</gene>
<dbReference type="OrthoDB" id="248140at2157"/>
<comment type="subcellular location">
    <subcellularLocation>
        <location evidence="1">Secreted</location>
    </subcellularLocation>
</comment>
<dbReference type="InterPro" id="IPR011330">
    <property type="entry name" value="Glyco_hydro/deAcase_b/a-brl"/>
</dbReference>
<dbReference type="GO" id="GO:0005975">
    <property type="term" value="P:carbohydrate metabolic process"/>
    <property type="evidence" value="ECO:0007669"/>
    <property type="project" value="InterPro"/>
</dbReference>
<feature type="region of interest" description="Disordered" evidence="3">
    <location>
        <begin position="25"/>
        <end position="63"/>
    </location>
</feature>
<dbReference type="GO" id="GO:0016810">
    <property type="term" value="F:hydrolase activity, acting on carbon-nitrogen (but not peptide) bonds"/>
    <property type="evidence" value="ECO:0007669"/>
    <property type="project" value="InterPro"/>
</dbReference>
<name>A0A151AAN1_9EURY</name>
<evidence type="ECO:0000259" key="4">
    <source>
        <dbReference type="PROSITE" id="PS51677"/>
    </source>
</evidence>
<dbReference type="EMBL" id="LTAZ01000013">
    <property type="protein sequence ID" value="KYH24610.1"/>
    <property type="molecule type" value="Genomic_DNA"/>
</dbReference>
<keyword evidence="2" id="KW-0732">Signal</keyword>
<feature type="domain" description="NodB homology" evidence="4">
    <location>
        <begin position="215"/>
        <end position="434"/>
    </location>
</feature>
<dbReference type="PROSITE" id="PS51257">
    <property type="entry name" value="PROKAR_LIPOPROTEIN"/>
    <property type="match status" value="1"/>
</dbReference>
<comment type="caution">
    <text evidence="5">The sequence shown here is derived from an EMBL/GenBank/DDBJ whole genome shotgun (WGS) entry which is preliminary data.</text>
</comment>
<sequence length="434" mass="49003">MTLNRRALLATVGVTSVAGCLGQLDQLEDTDPDQSESTQDDNEADDQTEDTHEKPDPESYDPLFDFHDLTAWESSGGELTADQTERITGEHAARIDVSVTKPWARVERAGLDLDLSNHRLNLVCQLHLSDTQGESVDIVVEDHQERQLRFRSRIHKTGDDTTFMPVDLGVREWEPAAMPDLSSIRRIQIQSRFGEDTSGSLWLDSLDVVELPETPKLMIQWDDGFVSQYTEGLPIQRKYDIPSNTFINPTNVDTGDDRLTLEQLEELQAAGWEISSHLLYHDHLTELDVDEQETQIRESKEWLIEHGFERGAEYFAYPFGEHDQSSYDLIGKHHSLAMIGGEPGYGLPRNFPALGRSSERTFEAATEYVDLLIEWGGFGGLFWHAIPGETPVDEFDAIMSYIADRRDAGELDVLTLSELDEIAPPVPEVMPWYA</sequence>
<organism evidence="5 6">
    <name type="scientific">Halalkalicoccus paucihalophilus</name>
    <dbReference type="NCBI Taxonomy" id="1008153"/>
    <lineage>
        <taxon>Archaea</taxon>
        <taxon>Methanobacteriati</taxon>
        <taxon>Methanobacteriota</taxon>
        <taxon>Stenosarchaea group</taxon>
        <taxon>Halobacteria</taxon>
        <taxon>Halobacteriales</taxon>
        <taxon>Halococcaceae</taxon>
        <taxon>Halalkalicoccus</taxon>
    </lineage>
</organism>
<evidence type="ECO:0000313" key="6">
    <source>
        <dbReference type="Proteomes" id="UP000075321"/>
    </source>
</evidence>
<evidence type="ECO:0000256" key="1">
    <source>
        <dbReference type="ARBA" id="ARBA00004613"/>
    </source>
</evidence>
<evidence type="ECO:0000256" key="2">
    <source>
        <dbReference type="ARBA" id="ARBA00022729"/>
    </source>
</evidence>
<feature type="compositionally biased region" description="Acidic residues" evidence="3">
    <location>
        <begin position="26"/>
        <end position="48"/>
    </location>
</feature>
<dbReference type="GO" id="GO:0005576">
    <property type="term" value="C:extracellular region"/>
    <property type="evidence" value="ECO:0007669"/>
    <property type="project" value="UniProtKB-SubCell"/>
</dbReference>
<dbReference type="RefSeq" id="WP_084383851.1">
    <property type="nucleotide sequence ID" value="NZ_LTAZ01000013.1"/>
</dbReference>
<dbReference type="PANTHER" id="PTHR34216:SF3">
    <property type="entry name" value="POLY-BETA-1,6-N-ACETYL-D-GLUCOSAMINE N-DEACETYLASE"/>
    <property type="match status" value="1"/>
</dbReference>
<dbReference type="PANTHER" id="PTHR34216">
    <property type="match status" value="1"/>
</dbReference>
<dbReference type="PATRIC" id="fig|1008153.3.peg.3793"/>
<dbReference type="Gene3D" id="3.20.20.370">
    <property type="entry name" value="Glycoside hydrolase/deacetylase"/>
    <property type="match status" value="1"/>
</dbReference>
<keyword evidence="6" id="KW-1185">Reference proteome</keyword>
<protein>
    <submittedName>
        <fullName evidence="5">Polysaccharide deacetylase</fullName>
    </submittedName>
</protein>
<dbReference type="SUPFAM" id="SSF88713">
    <property type="entry name" value="Glycoside hydrolase/deacetylase"/>
    <property type="match status" value="1"/>
</dbReference>
<accession>A0A151AAN1</accession>
<dbReference type="Proteomes" id="UP000075321">
    <property type="component" value="Unassembled WGS sequence"/>
</dbReference>
<evidence type="ECO:0000256" key="3">
    <source>
        <dbReference type="SAM" id="MobiDB-lite"/>
    </source>
</evidence>
<evidence type="ECO:0000313" key="5">
    <source>
        <dbReference type="EMBL" id="KYH24610.1"/>
    </source>
</evidence>
<dbReference type="Pfam" id="PF01522">
    <property type="entry name" value="Polysacc_deac_1"/>
    <property type="match status" value="1"/>
</dbReference>
<dbReference type="AlphaFoldDB" id="A0A151AAN1"/>
<dbReference type="InterPro" id="IPR051398">
    <property type="entry name" value="Polysacch_Deacetylase"/>
</dbReference>
<reference evidence="5 6" key="1">
    <citation type="submission" date="2016-02" db="EMBL/GenBank/DDBJ databases">
        <title>Genome sequence of Halalkalicoccus paucihalophilus DSM 24557.</title>
        <authorList>
            <person name="Poehlein A."/>
            <person name="Daniel R."/>
        </authorList>
    </citation>
    <scope>NUCLEOTIDE SEQUENCE [LARGE SCALE GENOMIC DNA]</scope>
    <source>
        <strain evidence="5 6">DSM 24557</strain>
    </source>
</reference>
<proteinExistence type="predicted"/>
<dbReference type="PROSITE" id="PS51677">
    <property type="entry name" value="NODB"/>
    <property type="match status" value="1"/>
</dbReference>
<dbReference type="InterPro" id="IPR002509">
    <property type="entry name" value="NODB_dom"/>
</dbReference>